<evidence type="ECO:0000259" key="8">
    <source>
        <dbReference type="Pfam" id="PF01316"/>
    </source>
</evidence>
<dbReference type="Proteomes" id="UP000286848">
    <property type="component" value="Unassembled WGS sequence"/>
</dbReference>
<dbReference type="UniPathway" id="UPA00068"/>
<evidence type="ECO:0000259" key="9">
    <source>
        <dbReference type="Pfam" id="PF02863"/>
    </source>
</evidence>
<dbReference type="PRINTS" id="PR01467">
    <property type="entry name" value="ARGREPRESSOR"/>
</dbReference>
<dbReference type="Gene3D" id="3.30.1360.40">
    <property type="match status" value="1"/>
</dbReference>
<keyword evidence="7" id="KW-0028">Amino-acid biosynthesis</keyword>
<dbReference type="GO" id="GO:0006526">
    <property type="term" value="P:L-arginine biosynthetic process"/>
    <property type="evidence" value="ECO:0007669"/>
    <property type="project" value="UniProtKB-UniPathway"/>
</dbReference>
<dbReference type="InterPro" id="IPR020899">
    <property type="entry name" value="Arg_repress_C"/>
</dbReference>
<feature type="domain" description="Arginine repressor C-terminal" evidence="9">
    <location>
        <begin position="80"/>
        <end position="145"/>
    </location>
</feature>
<dbReference type="OrthoDB" id="9807089at2"/>
<keyword evidence="3 7" id="KW-0963">Cytoplasm</keyword>
<dbReference type="GO" id="GO:0005737">
    <property type="term" value="C:cytoplasm"/>
    <property type="evidence" value="ECO:0007669"/>
    <property type="project" value="UniProtKB-SubCell"/>
</dbReference>
<keyword evidence="6 7" id="KW-0804">Transcription</keyword>
<dbReference type="AlphaFoldDB" id="A0A401IU77"/>
<dbReference type="Pfam" id="PF01316">
    <property type="entry name" value="Arg_repressor"/>
    <property type="match status" value="1"/>
</dbReference>
<dbReference type="InterPro" id="IPR036390">
    <property type="entry name" value="WH_DNA-bd_sf"/>
</dbReference>
<evidence type="ECO:0000256" key="1">
    <source>
        <dbReference type="ARBA" id="ARBA00004496"/>
    </source>
</evidence>
<dbReference type="GO" id="GO:0034618">
    <property type="term" value="F:arginine binding"/>
    <property type="evidence" value="ECO:0007669"/>
    <property type="project" value="InterPro"/>
</dbReference>
<protein>
    <recommendedName>
        <fullName evidence="7">Arginine repressor</fullName>
    </recommendedName>
</protein>
<dbReference type="GO" id="GO:0003677">
    <property type="term" value="F:DNA binding"/>
    <property type="evidence" value="ECO:0007669"/>
    <property type="project" value="UniProtKB-KW"/>
</dbReference>
<evidence type="ECO:0000256" key="2">
    <source>
        <dbReference type="ARBA" id="ARBA00008316"/>
    </source>
</evidence>
<dbReference type="RefSeq" id="WP_124977061.1">
    <property type="nucleotide sequence ID" value="NZ_BFFP01000025.1"/>
</dbReference>
<dbReference type="InterPro" id="IPR036388">
    <property type="entry name" value="WH-like_DNA-bd_sf"/>
</dbReference>
<dbReference type="GO" id="GO:1900079">
    <property type="term" value="P:regulation of arginine biosynthetic process"/>
    <property type="evidence" value="ECO:0007669"/>
    <property type="project" value="UniProtKB-UniRule"/>
</dbReference>
<evidence type="ECO:0000313" key="11">
    <source>
        <dbReference type="Proteomes" id="UP000286848"/>
    </source>
</evidence>
<dbReference type="InterPro" id="IPR001669">
    <property type="entry name" value="Arg_repress"/>
</dbReference>
<dbReference type="InterPro" id="IPR020900">
    <property type="entry name" value="Arg_repress_DNA-bd"/>
</dbReference>
<keyword evidence="4 7" id="KW-0805">Transcription regulation</keyword>
<comment type="subcellular location">
    <subcellularLocation>
        <location evidence="1 7">Cytoplasm</location>
    </subcellularLocation>
</comment>
<dbReference type="SUPFAM" id="SSF55252">
    <property type="entry name" value="C-terminal domain of arginine repressor"/>
    <property type="match status" value="1"/>
</dbReference>
<dbReference type="SUPFAM" id="SSF46785">
    <property type="entry name" value="Winged helix' DNA-binding domain"/>
    <property type="match status" value="1"/>
</dbReference>
<dbReference type="GO" id="GO:0051259">
    <property type="term" value="P:protein complex oligomerization"/>
    <property type="evidence" value="ECO:0007669"/>
    <property type="project" value="InterPro"/>
</dbReference>
<keyword evidence="5 7" id="KW-0238">DNA-binding</keyword>
<comment type="similarity">
    <text evidence="2 7">Belongs to the ArgR family.</text>
</comment>
<accession>A0A401IU77</accession>
<evidence type="ECO:0000256" key="4">
    <source>
        <dbReference type="ARBA" id="ARBA00023015"/>
    </source>
</evidence>
<comment type="function">
    <text evidence="7">Regulates arginine biosynthesis genes.</text>
</comment>
<feature type="domain" description="Arginine repressor DNA-binding" evidence="8">
    <location>
        <begin position="1"/>
        <end position="69"/>
    </location>
</feature>
<keyword evidence="11" id="KW-1185">Reference proteome</keyword>
<comment type="caution">
    <text evidence="10">The sequence shown here is derived from an EMBL/GenBank/DDBJ whole genome shotgun (WGS) entry which is preliminary data.</text>
</comment>
<dbReference type="PANTHER" id="PTHR34471">
    <property type="entry name" value="ARGININE REPRESSOR"/>
    <property type="match status" value="1"/>
</dbReference>
<dbReference type="Pfam" id="PF02863">
    <property type="entry name" value="Arg_repressor_C"/>
    <property type="match status" value="1"/>
</dbReference>
<dbReference type="HAMAP" id="MF_00173">
    <property type="entry name" value="Arg_repressor"/>
    <property type="match status" value="1"/>
</dbReference>
<reference evidence="10 11" key="1">
    <citation type="journal article" date="2019" name="Int. J. Syst. Evol. Microbiol.">
        <title>Lactobacillus salitolerans sp. nov., a novel lactic acid bacterium isolated from spent mushroom substrates.</title>
        <authorList>
            <person name="Tohno M."/>
            <person name="Tanizawa Y."/>
            <person name="Kojima Y."/>
            <person name="Sakamoto M."/>
            <person name="Nakamura Y."/>
            <person name="Ohkuma M."/>
            <person name="Kobayashi H."/>
        </authorList>
    </citation>
    <scope>NUCLEOTIDE SEQUENCE [LARGE SCALE GENOMIC DNA]</scope>
    <source>
        <strain evidence="10 11">YK43</strain>
    </source>
</reference>
<gene>
    <name evidence="10" type="primary">ahrC</name>
    <name evidence="7" type="synonym">argR</name>
    <name evidence="10" type="ORF">LFYK43_15330</name>
</gene>
<dbReference type="InterPro" id="IPR036251">
    <property type="entry name" value="Arg_repress_C_sf"/>
</dbReference>
<evidence type="ECO:0000256" key="5">
    <source>
        <dbReference type="ARBA" id="ARBA00023125"/>
    </source>
</evidence>
<evidence type="ECO:0000313" key="10">
    <source>
        <dbReference type="EMBL" id="GBG95074.1"/>
    </source>
</evidence>
<organism evidence="10 11">
    <name type="scientific">Ligilactobacillus salitolerans</name>
    <dbReference type="NCBI Taxonomy" id="1808352"/>
    <lineage>
        <taxon>Bacteria</taxon>
        <taxon>Bacillati</taxon>
        <taxon>Bacillota</taxon>
        <taxon>Bacilli</taxon>
        <taxon>Lactobacillales</taxon>
        <taxon>Lactobacillaceae</taxon>
        <taxon>Ligilactobacillus</taxon>
    </lineage>
</organism>
<dbReference type="EMBL" id="BFFP01000025">
    <property type="protein sequence ID" value="GBG95074.1"/>
    <property type="molecule type" value="Genomic_DNA"/>
</dbReference>
<name>A0A401IU77_9LACO</name>
<proteinExistence type="inferred from homology"/>
<sequence length="152" mass="17524">MKKQERHHLLKQLLADNIVYRQEDLVKLLAKRGIKVTQATISRDIKQLQLVKVPLNDGSYRYTLPSEKEVDTAVKLKKTLQDAYIESDVHNDMCVVKVQPGNGPTVASLIEQMRYPEIFACISDDDTVMIFARSIEWANSYQQKMLQMVKED</sequence>
<evidence type="ECO:0000256" key="6">
    <source>
        <dbReference type="ARBA" id="ARBA00023163"/>
    </source>
</evidence>
<evidence type="ECO:0000256" key="7">
    <source>
        <dbReference type="HAMAP-Rule" id="MF_00173"/>
    </source>
</evidence>
<dbReference type="GO" id="GO:0003700">
    <property type="term" value="F:DNA-binding transcription factor activity"/>
    <property type="evidence" value="ECO:0007669"/>
    <property type="project" value="UniProtKB-UniRule"/>
</dbReference>
<evidence type="ECO:0000256" key="3">
    <source>
        <dbReference type="ARBA" id="ARBA00022490"/>
    </source>
</evidence>
<keyword evidence="7" id="KW-0678">Repressor</keyword>
<keyword evidence="7" id="KW-0055">Arginine biosynthesis</keyword>
<dbReference type="PANTHER" id="PTHR34471:SF1">
    <property type="entry name" value="ARGININE REPRESSOR"/>
    <property type="match status" value="1"/>
</dbReference>
<dbReference type="Gene3D" id="1.10.10.10">
    <property type="entry name" value="Winged helix-like DNA-binding domain superfamily/Winged helix DNA-binding domain"/>
    <property type="match status" value="1"/>
</dbReference>
<comment type="pathway">
    <text evidence="7">Amino-acid biosynthesis; L-arginine biosynthesis [regulation].</text>
</comment>